<accession>A0ABS2QW88</accession>
<evidence type="ECO:0000313" key="3">
    <source>
        <dbReference type="Proteomes" id="UP000809829"/>
    </source>
</evidence>
<keyword evidence="3" id="KW-1185">Reference proteome</keyword>
<organism evidence="2 3">
    <name type="scientific">Priestia iocasae</name>
    <dbReference type="NCBI Taxonomy" id="2291674"/>
    <lineage>
        <taxon>Bacteria</taxon>
        <taxon>Bacillati</taxon>
        <taxon>Bacillota</taxon>
        <taxon>Bacilli</taxon>
        <taxon>Bacillales</taxon>
        <taxon>Bacillaceae</taxon>
        <taxon>Priestia</taxon>
    </lineage>
</organism>
<comment type="caution">
    <text evidence="2">The sequence shown here is derived from an EMBL/GenBank/DDBJ whole genome shotgun (WGS) entry which is preliminary data.</text>
</comment>
<keyword evidence="1" id="KW-1133">Transmembrane helix</keyword>
<reference evidence="2 3" key="1">
    <citation type="submission" date="2021-01" db="EMBL/GenBank/DDBJ databases">
        <title>Genomic Encyclopedia of Type Strains, Phase IV (KMG-IV): sequencing the most valuable type-strain genomes for metagenomic binning, comparative biology and taxonomic classification.</title>
        <authorList>
            <person name="Goeker M."/>
        </authorList>
    </citation>
    <scope>NUCLEOTIDE SEQUENCE [LARGE SCALE GENOMIC DNA]</scope>
    <source>
        <strain evidence="2 3">DSM 104297</strain>
    </source>
</reference>
<dbReference type="Proteomes" id="UP000809829">
    <property type="component" value="Unassembled WGS sequence"/>
</dbReference>
<name>A0ABS2QW88_9BACI</name>
<gene>
    <name evidence="2" type="ORF">JOC83_002099</name>
</gene>
<sequence length="197" mass="22744">MNRTVISSQESKLIPLQVVFICILFLSSIFFPFVLVYPLQEWIMSNDTYWFFQPRMYSSIVFIGSICALCVIWGGLLIYVTKVTHRSRLIMGSGIISCFLALLIAISACFYYEHMSNEGICINPLTSFDERCYLWDEVTDAKSILNPSDQETKEIALVFSFKDGTEWEFPLNHELMGSKSRITTMLKEQNIEVKRVK</sequence>
<evidence type="ECO:0000256" key="1">
    <source>
        <dbReference type="SAM" id="Phobius"/>
    </source>
</evidence>
<feature type="transmembrane region" description="Helical" evidence="1">
    <location>
        <begin position="57"/>
        <end position="80"/>
    </location>
</feature>
<dbReference type="RefSeq" id="WP_205186858.1">
    <property type="nucleotide sequence ID" value="NZ_JAFBFC010000003.1"/>
</dbReference>
<proteinExistence type="predicted"/>
<feature type="transmembrane region" description="Helical" evidence="1">
    <location>
        <begin position="12"/>
        <end position="37"/>
    </location>
</feature>
<evidence type="ECO:0000313" key="2">
    <source>
        <dbReference type="EMBL" id="MBM7703252.1"/>
    </source>
</evidence>
<protein>
    <submittedName>
        <fullName evidence="2">Uncharacterized protein</fullName>
    </submittedName>
</protein>
<feature type="transmembrane region" description="Helical" evidence="1">
    <location>
        <begin position="89"/>
        <end position="113"/>
    </location>
</feature>
<keyword evidence="1" id="KW-0812">Transmembrane</keyword>
<keyword evidence="1" id="KW-0472">Membrane</keyword>
<dbReference type="EMBL" id="JAFBFC010000003">
    <property type="protein sequence ID" value="MBM7703252.1"/>
    <property type="molecule type" value="Genomic_DNA"/>
</dbReference>